<dbReference type="AlphaFoldDB" id="A0AAU0UQU3"/>
<keyword evidence="6" id="KW-0804">Transcription</keyword>
<dbReference type="Pfam" id="PF01475">
    <property type="entry name" value="FUR"/>
    <property type="match status" value="1"/>
</dbReference>
<evidence type="ECO:0000256" key="6">
    <source>
        <dbReference type="ARBA" id="ARBA00023163"/>
    </source>
</evidence>
<dbReference type="InterPro" id="IPR043135">
    <property type="entry name" value="Fur_C"/>
</dbReference>
<dbReference type="Gene3D" id="1.10.10.10">
    <property type="entry name" value="Winged helix-like DNA-binding domain superfamily/Winged helix DNA-binding domain"/>
    <property type="match status" value="1"/>
</dbReference>
<organism evidence="9 10">
    <name type="scientific">Metallumcola ferriviriculae</name>
    <dbReference type="NCBI Taxonomy" id="3039180"/>
    <lineage>
        <taxon>Bacteria</taxon>
        <taxon>Bacillati</taxon>
        <taxon>Bacillota</taxon>
        <taxon>Clostridia</taxon>
        <taxon>Neomoorellales</taxon>
        <taxon>Desulfitibacteraceae</taxon>
        <taxon>Metallumcola</taxon>
    </lineage>
</organism>
<keyword evidence="5" id="KW-0238">DNA-binding</keyword>
<comment type="cofactor">
    <cofactor evidence="8">
        <name>Mn(2+)</name>
        <dbReference type="ChEBI" id="CHEBI:29035"/>
    </cofactor>
    <cofactor evidence="8">
        <name>Fe(2+)</name>
        <dbReference type="ChEBI" id="CHEBI:29033"/>
    </cofactor>
    <text evidence="8">Binds 1 Mn(2+) or Fe(2+) ion per subunit.</text>
</comment>
<dbReference type="PANTHER" id="PTHR33202">
    <property type="entry name" value="ZINC UPTAKE REGULATION PROTEIN"/>
    <property type="match status" value="1"/>
</dbReference>
<keyword evidence="4" id="KW-0805">Transcription regulation</keyword>
<keyword evidence="10" id="KW-1185">Reference proteome</keyword>
<proteinExistence type="inferred from homology"/>
<dbReference type="KEGG" id="dbc:MFMK1_002402"/>
<evidence type="ECO:0000256" key="1">
    <source>
        <dbReference type="ARBA" id="ARBA00007957"/>
    </source>
</evidence>
<feature type="binding site" evidence="7">
    <location>
        <position position="136"/>
    </location>
    <ligand>
        <name>Zn(2+)</name>
        <dbReference type="ChEBI" id="CHEBI:29105"/>
    </ligand>
</feature>
<name>A0AAU0UQU3_9FIRM</name>
<dbReference type="Gene3D" id="3.30.1490.190">
    <property type="match status" value="1"/>
</dbReference>
<gene>
    <name evidence="9" type="ORF">MFMK1_002402</name>
</gene>
<dbReference type="GO" id="GO:0000976">
    <property type="term" value="F:transcription cis-regulatory region binding"/>
    <property type="evidence" value="ECO:0007669"/>
    <property type="project" value="TreeGrafter"/>
</dbReference>
<feature type="binding site" evidence="8">
    <location>
        <position position="89"/>
    </location>
    <ligand>
        <name>Fe cation</name>
        <dbReference type="ChEBI" id="CHEBI:24875"/>
    </ligand>
</feature>
<dbReference type="EMBL" id="CP121694">
    <property type="protein sequence ID" value="WRO22567.1"/>
    <property type="molecule type" value="Genomic_DNA"/>
</dbReference>
<dbReference type="GO" id="GO:0045892">
    <property type="term" value="P:negative regulation of DNA-templated transcription"/>
    <property type="evidence" value="ECO:0007669"/>
    <property type="project" value="TreeGrafter"/>
</dbReference>
<evidence type="ECO:0000256" key="5">
    <source>
        <dbReference type="ARBA" id="ARBA00023125"/>
    </source>
</evidence>
<keyword evidence="3 7" id="KW-0862">Zinc</keyword>
<dbReference type="RefSeq" id="WP_366921976.1">
    <property type="nucleotide sequence ID" value="NZ_CP121694.1"/>
</dbReference>
<evidence type="ECO:0000256" key="2">
    <source>
        <dbReference type="ARBA" id="ARBA00022491"/>
    </source>
</evidence>
<evidence type="ECO:0000256" key="3">
    <source>
        <dbReference type="ARBA" id="ARBA00022833"/>
    </source>
</evidence>
<dbReference type="GO" id="GO:0008270">
    <property type="term" value="F:zinc ion binding"/>
    <property type="evidence" value="ECO:0007669"/>
    <property type="project" value="TreeGrafter"/>
</dbReference>
<feature type="binding site" evidence="8">
    <location>
        <position position="125"/>
    </location>
    <ligand>
        <name>Fe cation</name>
        <dbReference type="ChEBI" id="CHEBI:24875"/>
    </ligand>
</feature>
<dbReference type="InterPro" id="IPR036388">
    <property type="entry name" value="WH-like_DNA-bd_sf"/>
</dbReference>
<sequence>MANQNIKEELQSRGYKMTKQRRAILDVVSSDTHTALTARGIHQRAKDICPGTNFSTIYRNLELLADLGILSVIPMEGGRAYVLVKDYNHGHHLICKGCGATQLIDRCPLDQMQLETWAGFLPTEHRFEVFGYCRRCQRRKTNNEQHSAQTI</sequence>
<comment type="cofactor">
    <cofactor evidence="7">
        <name>Zn(2+)</name>
        <dbReference type="ChEBI" id="CHEBI:29105"/>
    </cofactor>
    <text evidence="7">Binds 1 zinc ion per subunit.</text>
</comment>
<dbReference type="SUPFAM" id="SSF46785">
    <property type="entry name" value="Winged helix' DNA-binding domain"/>
    <property type="match status" value="1"/>
</dbReference>
<dbReference type="GO" id="GO:1900376">
    <property type="term" value="P:regulation of secondary metabolite biosynthetic process"/>
    <property type="evidence" value="ECO:0007669"/>
    <property type="project" value="TreeGrafter"/>
</dbReference>
<keyword evidence="2" id="KW-0678">Repressor</keyword>
<keyword evidence="7" id="KW-0479">Metal-binding</keyword>
<evidence type="ECO:0000256" key="8">
    <source>
        <dbReference type="PIRSR" id="PIRSR602481-2"/>
    </source>
</evidence>
<dbReference type="InterPro" id="IPR036390">
    <property type="entry name" value="WH_DNA-bd_sf"/>
</dbReference>
<feature type="binding site" evidence="7">
    <location>
        <position position="133"/>
    </location>
    <ligand>
        <name>Zn(2+)</name>
        <dbReference type="ChEBI" id="CHEBI:29105"/>
    </ligand>
</feature>
<dbReference type="CDD" id="cd07153">
    <property type="entry name" value="Fur_like"/>
    <property type="match status" value="1"/>
</dbReference>
<dbReference type="GO" id="GO:0003700">
    <property type="term" value="F:DNA-binding transcription factor activity"/>
    <property type="evidence" value="ECO:0007669"/>
    <property type="project" value="InterPro"/>
</dbReference>
<dbReference type="InterPro" id="IPR002481">
    <property type="entry name" value="FUR"/>
</dbReference>
<feature type="binding site" evidence="7">
    <location>
        <position position="98"/>
    </location>
    <ligand>
        <name>Zn(2+)</name>
        <dbReference type="ChEBI" id="CHEBI:29105"/>
    </ligand>
</feature>
<dbReference type="Proteomes" id="UP001329915">
    <property type="component" value="Chromosome"/>
</dbReference>
<accession>A0AAU0UQU3</accession>
<feature type="binding site" evidence="7">
    <location>
        <position position="95"/>
    </location>
    <ligand>
        <name>Zn(2+)</name>
        <dbReference type="ChEBI" id="CHEBI:29105"/>
    </ligand>
</feature>
<evidence type="ECO:0000313" key="9">
    <source>
        <dbReference type="EMBL" id="WRO22567.1"/>
    </source>
</evidence>
<dbReference type="PANTHER" id="PTHR33202:SF7">
    <property type="entry name" value="FERRIC UPTAKE REGULATION PROTEIN"/>
    <property type="match status" value="1"/>
</dbReference>
<comment type="similarity">
    <text evidence="1">Belongs to the Fur family.</text>
</comment>
<protein>
    <submittedName>
        <fullName evidence="9">Transcriptional repressor</fullName>
    </submittedName>
</protein>
<reference evidence="9 10" key="1">
    <citation type="submission" date="2023-04" db="EMBL/GenBank/DDBJ databases">
        <authorList>
            <person name="Hsu D."/>
        </authorList>
    </citation>
    <scope>NUCLEOTIDE SEQUENCE [LARGE SCALE GENOMIC DNA]</scope>
    <source>
        <strain evidence="9 10">MK1</strain>
    </source>
</reference>
<evidence type="ECO:0000256" key="7">
    <source>
        <dbReference type="PIRSR" id="PIRSR602481-1"/>
    </source>
</evidence>
<evidence type="ECO:0000256" key="4">
    <source>
        <dbReference type="ARBA" id="ARBA00023015"/>
    </source>
</evidence>
<keyword evidence="8" id="KW-0408">Iron</keyword>
<evidence type="ECO:0000313" key="10">
    <source>
        <dbReference type="Proteomes" id="UP001329915"/>
    </source>
</evidence>